<feature type="domain" description="ABC-three component systems C-terminal" evidence="1">
    <location>
        <begin position="234"/>
        <end position="355"/>
    </location>
</feature>
<dbReference type="InterPro" id="IPR046913">
    <property type="entry name" value="ABC-3C_CTD7"/>
</dbReference>
<gene>
    <name evidence="2" type="ORF">D4L85_18885</name>
</gene>
<sequence>MAEAGANVGIETEDDIVVSLNNGDKIFEQDKSSIDSYPFNPSKIDLWKTLDIWLEASKADELDLNKTTLYLVTNKSKPGSLAEQIGLAIDEDDINKSLAALKNAGKNPSETIKEKVNNVLSNSDDLLKKLISRIRYKDGNSVFGIELQAKLISDLQLNHDDEPESIIAELYGWTFQLVVEQWRAKKPAIIERDSFIRKKNNCIKNRIEKIFNSNAIEVSRITAHDQNNELDSHYVEQLKIINCEQEEIIEAIRDYLSSAIKKTEISQKGYLTSQDFHNTGQGLIRRWKIIFNSEKVNNKRNPLPSEELGKMILYRTMDHNATIGTFKTSNYFLTNGMYHALADELAVGWHPEYRAKIMSLKKQLSNE</sequence>
<dbReference type="Proteomes" id="UP000266183">
    <property type="component" value="Chromosome"/>
</dbReference>
<protein>
    <recommendedName>
        <fullName evidence="1">ABC-three component systems C-terminal domain-containing protein</fullName>
    </recommendedName>
</protein>
<reference evidence="3" key="1">
    <citation type="submission" date="2018-09" db="EMBL/GenBank/DDBJ databases">
        <title>Chryseolinea sp. KIS68-18 isolated from soil.</title>
        <authorList>
            <person name="Weon H.-Y."/>
            <person name="Kwon S.-W."/>
            <person name="Lee S.A."/>
        </authorList>
    </citation>
    <scope>NUCLEOTIDE SEQUENCE [LARGE SCALE GENOMIC DNA]</scope>
    <source>
        <strain evidence="3">KIS68-18</strain>
    </source>
</reference>
<name>A0A385SNF3_9BACT</name>
<evidence type="ECO:0000313" key="2">
    <source>
        <dbReference type="EMBL" id="AYB32514.1"/>
    </source>
</evidence>
<keyword evidence="3" id="KW-1185">Reference proteome</keyword>
<organism evidence="2 3">
    <name type="scientific">Chryseolinea soli</name>
    <dbReference type="NCBI Taxonomy" id="2321403"/>
    <lineage>
        <taxon>Bacteria</taxon>
        <taxon>Pseudomonadati</taxon>
        <taxon>Bacteroidota</taxon>
        <taxon>Cytophagia</taxon>
        <taxon>Cytophagales</taxon>
        <taxon>Fulvivirgaceae</taxon>
        <taxon>Chryseolinea</taxon>
    </lineage>
</organism>
<evidence type="ECO:0000313" key="3">
    <source>
        <dbReference type="Proteomes" id="UP000266183"/>
    </source>
</evidence>
<dbReference type="KEGG" id="chk:D4L85_18885"/>
<proteinExistence type="predicted"/>
<dbReference type="EMBL" id="CP032382">
    <property type="protein sequence ID" value="AYB32514.1"/>
    <property type="molecule type" value="Genomic_DNA"/>
</dbReference>
<accession>A0A385SNF3</accession>
<evidence type="ECO:0000259" key="1">
    <source>
        <dbReference type="Pfam" id="PF20283"/>
    </source>
</evidence>
<dbReference type="AlphaFoldDB" id="A0A385SNF3"/>
<dbReference type="Pfam" id="PF20283">
    <property type="entry name" value="CTD7"/>
    <property type="match status" value="1"/>
</dbReference>